<dbReference type="InterPro" id="IPR003661">
    <property type="entry name" value="HisK_dim/P_dom"/>
</dbReference>
<dbReference type="Pfam" id="PF00989">
    <property type="entry name" value="PAS"/>
    <property type="match status" value="1"/>
</dbReference>
<dbReference type="CDD" id="cd17546">
    <property type="entry name" value="REC_hyHK_CKI1_RcsC-like"/>
    <property type="match status" value="1"/>
</dbReference>
<dbReference type="FunFam" id="1.10.287.130:FF:000002">
    <property type="entry name" value="Two-component osmosensing histidine kinase"/>
    <property type="match status" value="1"/>
</dbReference>
<dbReference type="InterPro" id="IPR005467">
    <property type="entry name" value="His_kinase_dom"/>
</dbReference>
<keyword evidence="5 17" id="KW-0597">Phosphoprotein</keyword>
<feature type="domain" description="PAS" evidence="22">
    <location>
        <begin position="528"/>
        <end position="574"/>
    </location>
</feature>
<dbReference type="InterPro" id="IPR000014">
    <property type="entry name" value="PAS"/>
</dbReference>
<dbReference type="SUPFAM" id="SSF47226">
    <property type="entry name" value="Histidine-containing phosphotransfer domain, HPT domain"/>
    <property type="match status" value="1"/>
</dbReference>
<dbReference type="Gene3D" id="3.30.450.20">
    <property type="entry name" value="PAS domain"/>
    <property type="match status" value="2"/>
</dbReference>
<dbReference type="PROSITE" id="PS50109">
    <property type="entry name" value="HIS_KIN"/>
    <property type="match status" value="1"/>
</dbReference>
<evidence type="ECO:0000256" key="18">
    <source>
        <dbReference type="SAM" id="Coils"/>
    </source>
</evidence>
<evidence type="ECO:0000256" key="6">
    <source>
        <dbReference type="ARBA" id="ARBA00022679"/>
    </source>
</evidence>
<evidence type="ECO:0000259" key="23">
    <source>
        <dbReference type="PROSITE" id="PS50113"/>
    </source>
</evidence>
<organism evidence="25 26">
    <name type="scientific">Trichlorobacter lovleyi (strain ATCC BAA-1151 / DSM 17278 / SZ)</name>
    <name type="common">Geobacter lovleyi</name>
    <dbReference type="NCBI Taxonomy" id="398767"/>
    <lineage>
        <taxon>Bacteria</taxon>
        <taxon>Pseudomonadati</taxon>
        <taxon>Thermodesulfobacteriota</taxon>
        <taxon>Desulfuromonadia</taxon>
        <taxon>Geobacterales</taxon>
        <taxon>Geobacteraceae</taxon>
        <taxon>Trichlorobacter</taxon>
    </lineage>
</organism>
<keyword evidence="10" id="KW-0067">ATP-binding</keyword>
<dbReference type="PRINTS" id="PR00344">
    <property type="entry name" value="BCTRLSENSOR"/>
</dbReference>
<dbReference type="Pfam" id="PF00072">
    <property type="entry name" value="Response_reg"/>
    <property type="match status" value="1"/>
</dbReference>
<evidence type="ECO:0000259" key="24">
    <source>
        <dbReference type="PROSITE" id="PS50894"/>
    </source>
</evidence>
<dbReference type="Gene3D" id="1.10.287.130">
    <property type="match status" value="1"/>
</dbReference>
<keyword evidence="11 19" id="KW-1133">Transmembrane helix</keyword>
<dbReference type="Gene3D" id="1.20.120.160">
    <property type="entry name" value="HPT domain"/>
    <property type="match status" value="1"/>
</dbReference>
<evidence type="ECO:0000259" key="21">
    <source>
        <dbReference type="PROSITE" id="PS50110"/>
    </source>
</evidence>
<evidence type="ECO:0000256" key="17">
    <source>
        <dbReference type="PROSITE-ProRule" id="PRU00169"/>
    </source>
</evidence>
<dbReference type="SMART" id="SM00387">
    <property type="entry name" value="HATPase_c"/>
    <property type="match status" value="1"/>
</dbReference>
<dbReference type="PROSITE" id="PS50894">
    <property type="entry name" value="HPT"/>
    <property type="match status" value="1"/>
</dbReference>
<dbReference type="PANTHER" id="PTHR45339">
    <property type="entry name" value="HYBRID SIGNAL TRANSDUCTION HISTIDINE KINASE J"/>
    <property type="match status" value="1"/>
</dbReference>
<evidence type="ECO:0000256" key="15">
    <source>
        <dbReference type="ARBA" id="ARBA00068150"/>
    </source>
</evidence>
<dbReference type="SMART" id="SM00086">
    <property type="entry name" value="PAC"/>
    <property type="match status" value="2"/>
</dbReference>
<feature type="modified residue" description="Phosphohistidine" evidence="16">
    <location>
        <position position="1133"/>
    </location>
</feature>
<dbReference type="InterPro" id="IPR008207">
    <property type="entry name" value="Sig_transdc_His_kin_Hpt_dom"/>
</dbReference>
<dbReference type="SMART" id="SM00448">
    <property type="entry name" value="REC"/>
    <property type="match status" value="1"/>
</dbReference>
<dbReference type="GO" id="GO:0005524">
    <property type="term" value="F:ATP binding"/>
    <property type="evidence" value="ECO:0007669"/>
    <property type="project" value="UniProtKB-KW"/>
</dbReference>
<dbReference type="InterPro" id="IPR003594">
    <property type="entry name" value="HATPase_dom"/>
</dbReference>
<evidence type="ECO:0000256" key="19">
    <source>
        <dbReference type="SAM" id="Phobius"/>
    </source>
</evidence>
<protein>
    <recommendedName>
        <fullName evidence="15">Sensory/regulatory protein RpfC</fullName>
        <ecNumber evidence="3">2.7.13.3</ecNumber>
    </recommendedName>
</protein>
<evidence type="ECO:0000313" key="25">
    <source>
        <dbReference type="EMBL" id="ACD97225.1"/>
    </source>
</evidence>
<dbReference type="Gene3D" id="3.40.50.2300">
    <property type="match status" value="1"/>
</dbReference>
<dbReference type="Proteomes" id="UP000002420">
    <property type="component" value="Chromosome"/>
</dbReference>
<keyword evidence="9 25" id="KW-0418">Kinase</keyword>
<dbReference type="OrthoDB" id="9761263at2"/>
<dbReference type="Pfam" id="PF02518">
    <property type="entry name" value="HATPase_c"/>
    <property type="match status" value="1"/>
</dbReference>
<accession>B3E2W5</accession>
<dbReference type="Pfam" id="PF12974">
    <property type="entry name" value="Phosphonate-bd"/>
    <property type="match status" value="1"/>
</dbReference>
<evidence type="ECO:0000259" key="20">
    <source>
        <dbReference type="PROSITE" id="PS50109"/>
    </source>
</evidence>
<reference evidence="25 26" key="1">
    <citation type="submission" date="2008-05" db="EMBL/GenBank/DDBJ databases">
        <title>Complete sequence of chromosome of Geobacter lovleyi SZ.</title>
        <authorList>
            <consortium name="US DOE Joint Genome Institute"/>
            <person name="Lucas S."/>
            <person name="Copeland A."/>
            <person name="Lapidus A."/>
            <person name="Glavina del Rio T."/>
            <person name="Dalin E."/>
            <person name="Tice H."/>
            <person name="Bruce D."/>
            <person name="Goodwin L."/>
            <person name="Pitluck S."/>
            <person name="Chertkov O."/>
            <person name="Meincke L."/>
            <person name="Brettin T."/>
            <person name="Detter J.C."/>
            <person name="Han C."/>
            <person name="Tapia R."/>
            <person name="Kuske C.R."/>
            <person name="Schmutz J."/>
            <person name="Larimer F."/>
            <person name="Land M."/>
            <person name="Hauser L."/>
            <person name="Kyrpides N."/>
            <person name="Mikhailova N."/>
            <person name="Sung Y."/>
            <person name="Fletcher K.E."/>
            <person name="Ritalahti K.M."/>
            <person name="Loeffler F.E."/>
            <person name="Richardson P."/>
        </authorList>
    </citation>
    <scope>NUCLEOTIDE SEQUENCE [LARGE SCALE GENOMIC DNA]</scope>
    <source>
        <strain evidence="26">ATCC BAA-1151 / DSM 17278 / SZ</strain>
    </source>
</reference>
<feature type="domain" description="Response regulatory" evidence="21">
    <location>
        <begin position="939"/>
        <end position="1057"/>
    </location>
</feature>
<comment type="catalytic activity">
    <reaction evidence="1">
        <text>ATP + protein L-histidine = ADP + protein N-phospho-L-histidine.</text>
        <dbReference type="EC" id="2.7.13.3"/>
    </reaction>
</comment>
<feature type="coiled-coil region" evidence="18">
    <location>
        <begin position="345"/>
        <end position="389"/>
    </location>
</feature>
<evidence type="ECO:0000256" key="14">
    <source>
        <dbReference type="ARBA" id="ARBA00064003"/>
    </source>
</evidence>
<dbReference type="InterPro" id="IPR036641">
    <property type="entry name" value="HPT_dom_sf"/>
</dbReference>
<dbReference type="EMBL" id="CP001089">
    <property type="protein sequence ID" value="ACD97225.1"/>
    <property type="molecule type" value="Genomic_DNA"/>
</dbReference>
<dbReference type="SUPFAM" id="SSF55874">
    <property type="entry name" value="ATPase domain of HSP90 chaperone/DNA topoisomerase II/histidine kinase"/>
    <property type="match status" value="1"/>
</dbReference>
<keyword evidence="8" id="KW-0547">Nucleotide-binding</keyword>
<dbReference type="CDD" id="cd00130">
    <property type="entry name" value="PAS"/>
    <property type="match status" value="2"/>
</dbReference>
<evidence type="ECO:0000256" key="10">
    <source>
        <dbReference type="ARBA" id="ARBA00022840"/>
    </source>
</evidence>
<dbReference type="InterPro" id="IPR004358">
    <property type="entry name" value="Sig_transdc_His_kin-like_C"/>
</dbReference>
<dbReference type="CDD" id="cd00082">
    <property type="entry name" value="HisKA"/>
    <property type="match status" value="1"/>
</dbReference>
<evidence type="ECO:0000256" key="4">
    <source>
        <dbReference type="ARBA" id="ARBA00022475"/>
    </source>
</evidence>
<evidence type="ECO:0000256" key="8">
    <source>
        <dbReference type="ARBA" id="ARBA00022741"/>
    </source>
</evidence>
<dbReference type="SMART" id="SM00091">
    <property type="entry name" value="PAS"/>
    <property type="match status" value="2"/>
</dbReference>
<dbReference type="InterPro" id="IPR001789">
    <property type="entry name" value="Sig_transdc_resp-reg_receiver"/>
</dbReference>
<dbReference type="InterPro" id="IPR013767">
    <property type="entry name" value="PAS_fold"/>
</dbReference>
<evidence type="ECO:0000313" key="26">
    <source>
        <dbReference type="Proteomes" id="UP000002420"/>
    </source>
</evidence>
<feature type="domain" description="PAC" evidence="23">
    <location>
        <begin position="599"/>
        <end position="653"/>
    </location>
</feature>
<dbReference type="InterPro" id="IPR036097">
    <property type="entry name" value="HisK_dim/P_sf"/>
</dbReference>
<keyword evidence="4" id="KW-1003">Cell membrane</keyword>
<dbReference type="RefSeq" id="WP_012471543.1">
    <property type="nucleotide sequence ID" value="NC_010814.1"/>
</dbReference>
<dbReference type="InterPro" id="IPR001610">
    <property type="entry name" value="PAC"/>
</dbReference>
<dbReference type="PROSITE" id="PS50113">
    <property type="entry name" value="PAC"/>
    <property type="match status" value="1"/>
</dbReference>
<dbReference type="SMART" id="SM00388">
    <property type="entry name" value="HisKA"/>
    <property type="match status" value="1"/>
</dbReference>
<evidence type="ECO:0000256" key="12">
    <source>
        <dbReference type="ARBA" id="ARBA00023012"/>
    </source>
</evidence>
<keyword evidence="6 25" id="KW-0808">Transferase</keyword>
<dbReference type="GO" id="GO:0006355">
    <property type="term" value="P:regulation of DNA-templated transcription"/>
    <property type="evidence" value="ECO:0007669"/>
    <property type="project" value="InterPro"/>
</dbReference>
<keyword evidence="12" id="KW-0902">Two-component regulatory system</keyword>
<name>B3E2W5_TRIL1</name>
<evidence type="ECO:0000256" key="13">
    <source>
        <dbReference type="ARBA" id="ARBA00023136"/>
    </source>
</evidence>
<evidence type="ECO:0000259" key="22">
    <source>
        <dbReference type="PROSITE" id="PS50112"/>
    </source>
</evidence>
<sequence>MVHIRRAVTTTIVLLFLICLQIAASAEEREVTIGALANNGREAALEQWRQHAGYLADKLPNYRFKIIPLDFDALYPAVRKGLVDFVIVNTGQYVELEADAGIKRIATLSSRGPAGNYTVFGGVLITRNTRTDPARLADLRGKKLLVPDTTSFGGWLMQRRELKAAGIEQSELVLESTGSHEGVVRALLEGKADAGAVRTGVLERMAEEGTLDLNAIRVINELQTPDFPFRHSTRLYPEWSFSKLHHTSEQLSRQVAIALLSLPEQSAAAESANIGGWTIAADYAAAHELYRELKLGPYRGAGRFNLTDVLHKYRLLALLALLIICLLVLATVLVVRANRRLTHTLQELELQRKTTDWALDNLNEQTVQLEQTNEELQTINEQLLTTNNERGLLLEALRSSEDQLRAILDSTAEAIYGTNLQGICTFCNAACLRMLGYDDPAQLIGKNMHHQIHHSHRDGSAFPEEECRISQSFKEGQGIHVDDEVFWRRDGSCFPVEYWSYPQYQDGRIVGTVATFMDITERIKSHSSLLMLSRAVENSPAIVVITDHAGSIEYVNSKFVEITGFAAEDALGHNPRILNAGVQSKEFYRQMWDTINAGQEWRGEFCNRKKNGEMHWEHASISPIRDDHGRITHFVAVKEDITESRRIADELRRAKEEAEAGNRSKSEFLANMSHEIRTPLNAIIGFNTLALETQLTAQQHDYLSRVNFAATSLLRIINEILDFSKIEAGKLEFEHAVFNPREVLQNIINLFQQQAAHKGLSLELHCSDNLPAELVGDSVRLGQVLVNLVGNAVKFTEQGAVSLYASPTEYGCENVTLEFSVRDTGIGLAPDKLTKLFQPFTQADGSITRKFGGTGLGLSISKRIVELTGGHIWAESEPGYGSVFSFNMPFSFPAAGSAAARQCSATQQPAELPALLPYQAPPQRLTVRPGAADELAGLRILLVEDNEMNRTLAVELLRRRGAQIDSAVNGCEALARILHEAAPYDIVLMDLQMPGMDGYEATRKIRADLRFSALPIIAVTAHAMVEERDRCREVGMNGYLTKPLNVPEMINLIRETTNRGSLPVNPAPAACETDCSPDIPGLDVTGALERIDDDLPLYLWLLRTFVEKHGSAAAEIAAACAHGNTVAAKRRAHTVRGAAGAIGADLLLEQAGELEELLGSETGQEGMLEQIAAFESTLRALTQQLRRFLKLPDIDGDAPAATERELVQAHEVISRLRDYLRNQDGHAVRYLQESCAVLTAVSATELKRLQQQLASYDYDAALEQLRTISLRLGISTEQLGHQQDGAC</sequence>
<dbReference type="EC" id="2.7.13.3" evidence="3"/>
<feature type="transmembrane region" description="Helical" evidence="19">
    <location>
        <begin position="313"/>
        <end position="335"/>
    </location>
</feature>
<dbReference type="Pfam" id="PF13426">
    <property type="entry name" value="PAS_9"/>
    <property type="match status" value="1"/>
</dbReference>
<dbReference type="PROSITE" id="PS50110">
    <property type="entry name" value="RESPONSE_REGULATORY"/>
    <property type="match status" value="1"/>
</dbReference>
<evidence type="ECO:0000256" key="2">
    <source>
        <dbReference type="ARBA" id="ARBA00004651"/>
    </source>
</evidence>
<dbReference type="Pfam" id="PF00512">
    <property type="entry name" value="HisKA"/>
    <property type="match status" value="1"/>
</dbReference>
<dbReference type="Gene3D" id="3.40.190.10">
    <property type="entry name" value="Periplasmic binding protein-like II"/>
    <property type="match status" value="2"/>
</dbReference>
<dbReference type="HOGENOM" id="CLU_262531_0_0_7"/>
<dbReference type="PROSITE" id="PS50112">
    <property type="entry name" value="PAS"/>
    <property type="match status" value="2"/>
</dbReference>
<evidence type="ECO:0000256" key="1">
    <source>
        <dbReference type="ARBA" id="ARBA00000085"/>
    </source>
</evidence>
<dbReference type="SUPFAM" id="SSF52172">
    <property type="entry name" value="CheY-like"/>
    <property type="match status" value="1"/>
</dbReference>
<keyword evidence="7 19" id="KW-0812">Transmembrane</keyword>
<dbReference type="InterPro" id="IPR036890">
    <property type="entry name" value="HATPase_C_sf"/>
</dbReference>
<dbReference type="KEGG" id="glo:Glov_3522"/>
<comment type="subunit">
    <text evidence="14">At low DSF concentrations, interacts with RpfF.</text>
</comment>
<dbReference type="SUPFAM" id="SSF47384">
    <property type="entry name" value="Homodimeric domain of signal transducing histidine kinase"/>
    <property type="match status" value="1"/>
</dbReference>
<proteinExistence type="predicted"/>
<dbReference type="SUPFAM" id="SSF53850">
    <property type="entry name" value="Periplasmic binding protein-like II"/>
    <property type="match status" value="1"/>
</dbReference>
<gene>
    <name evidence="25" type="ordered locus">Glov_3522</name>
</gene>
<dbReference type="Pfam" id="PF01627">
    <property type="entry name" value="Hpt"/>
    <property type="match status" value="1"/>
</dbReference>
<dbReference type="SUPFAM" id="SSF55785">
    <property type="entry name" value="PYP-like sensor domain (PAS domain)"/>
    <property type="match status" value="2"/>
</dbReference>
<keyword evidence="26" id="KW-1185">Reference proteome</keyword>
<evidence type="ECO:0000256" key="7">
    <source>
        <dbReference type="ARBA" id="ARBA00022692"/>
    </source>
</evidence>
<feature type="domain" description="Histidine kinase" evidence="20">
    <location>
        <begin position="671"/>
        <end position="892"/>
    </location>
</feature>
<dbReference type="PANTHER" id="PTHR45339:SF1">
    <property type="entry name" value="HYBRID SIGNAL TRANSDUCTION HISTIDINE KINASE J"/>
    <property type="match status" value="1"/>
</dbReference>
<evidence type="ECO:0000256" key="9">
    <source>
        <dbReference type="ARBA" id="ARBA00022777"/>
    </source>
</evidence>
<evidence type="ECO:0000256" key="5">
    <source>
        <dbReference type="ARBA" id="ARBA00022553"/>
    </source>
</evidence>
<dbReference type="STRING" id="398767.Glov_3522"/>
<dbReference type="GO" id="GO:0005886">
    <property type="term" value="C:plasma membrane"/>
    <property type="evidence" value="ECO:0007669"/>
    <property type="project" value="UniProtKB-SubCell"/>
</dbReference>
<keyword evidence="18" id="KW-0175">Coiled coil</keyword>
<feature type="domain" description="PAS" evidence="22">
    <location>
        <begin position="400"/>
        <end position="437"/>
    </location>
</feature>
<dbReference type="InterPro" id="IPR000700">
    <property type="entry name" value="PAS-assoc_C"/>
</dbReference>
<dbReference type="InterPro" id="IPR035965">
    <property type="entry name" value="PAS-like_dom_sf"/>
</dbReference>
<dbReference type="CDD" id="cd16922">
    <property type="entry name" value="HATPase_EvgS-ArcB-TorS-like"/>
    <property type="match status" value="1"/>
</dbReference>
<dbReference type="GO" id="GO:0000155">
    <property type="term" value="F:phosphorelay sensor kinase activity"/>
    <property type="evidence" value="ECO:0007669"/>
    <property type="project" value="InterPro"/>
</dbReference>
<dbReference type="Gene3D" id="3.30.565.10">
    <property type="entry name" value="Histidine kinase-like ATPase, C-terminal domain"/>
    <property type="match status" value="1"/>
</dbReference>
<evidence type="ECO:0000256" key="11">
    <source>
        <dbReference type="ARBA" id="ARBA00022989"/>
    </source>
</evidence>
<feature type="domain" description="HPt" evidence="24">
    <location>
        <begin position="1094"/>
        <end position="1188"/>
    </location>
</feature>
<keyword evidence="13 19" id="KW-0472">Membrane</keyword>
<dbReference type="eggNOG" id="COG3221">
    <property type="taxonomic scope" value="Bacteria"/>
</dbReference>
<dbReference type="InterPro" id="IPR011006">
    <property type="entry name" value="CheY-like_superfamily"/>
</dbReference>
<dbReference type="FunFam" id="3.30.565.10:FF:000010">
    <property type="entry name" value="Sensor histidine kinase RcsC"/>
    <property type="match status" value="1"/>
</dbReference>
<dbReference type="NCBIfam" id="TIGR00229">
    <property type="entry name" value="sensory_box"/>
    <property type="match status" value="2"/>
</dbReference>
<dbReference type="eggNOG" id="COG5002">
    <property type="taxonomic scope" value="Bacteria"/>
</dbReference>
<evidence type="ECO:0000256" key="16">
    <source>
        <dbReference type="PROSITE-ProRule" id="PRU00110"/>
    </source>
</evidence>
<comment type="subcellular location">
    <subcellularLocation>
        <location evidence="2">Cell membrane</location>
        <topology evidence="2">Multi-pass membrane protein</topology>
    </subcellularLocation>
</comment>
<evidence type="ECO:0000256" key="3">
    <source>
        <dbReference type="ARBA" id="ARBA00012438"/>
    </source>
</evidence>
<feature type="modified residue" description="4-aspartylphosphate" evidence="17">
    <location>
        <position position="990"/>
    </location>
</feature>